<dbReference type="GO" id="GO:0005739">
    <property type="term" value="C:mitochondrion"/>
    <property type="evidence" value="ECO:0007669"/>
    <property type="project" value="InterPro"/>
</dbReference>
<dbReference type="Proteomes" id="UP000708208">
    <property type="component" value="Unassembled WGS sequence"/>
</dbReference>
<dbReference type="Pfam" id="PF05821">
    <property type="entry name" value="NDUF_B8"/>
    <property type="match status" value="1"/>
</dbReference>
<dbReference type="AlphaFoldDB" id="A0A8J2MG39"/>
<proteinExistence type="predicted"/>
<dbReference type="OrthoDB" id="2014058at2759"/>
<name>A0A8J2MG39_9HEXA</name>
<reference evidence="2" key="1">
    <citation type="submission" date="2021-06" db="EMBL/GenBank/DDBJ databases">
        <authorList>
            <person name="Hodson N. C."/>
            <person name="Mongue J. A."/>
            <person name="Jaron S. K."/>
        </authorList>
    </citation>
    <scope>NUCLEOTIDE SEQUENCE</scope>
</reference>
<keyword evidence="3" id="KW-1185">Reference proteome</keyword>
<dbReference type="PANTHER" id="PTHR12840">
    <property type="entry name" value="NADH-UBIQUINONE OXIDOREDUCTASE ASHI SUBUNIT"/>
    <property type="match status" value="1"/>
</dbReference>
<keyword evidence="1" id="KW-1133">Transmembrane helix</keyword>
<evidence type="ECO:0000313" key="3">
    <source>
        <dbReference type="Proteomes" id="UP000708208"/>
    </source>
</evidence>
<dbReference type="PANTHER" id="PTHR12840:SF1">
    <property type="entry name" value="NADH DEHYDROGENASE [UBIQUINONE] 1 BETA SUBCOMPLEX SUBUNIT 8, MITOCHONDRIAL"/>
    <property type="match status" value="1"/>
</dbReference>
<keyword evidence="1" id="KW-0472">Membrane</keyword>
<gene>
    <name evidence="2" type="ORF">AFUS01_LOCUS46891</name>
</gene>
<sequence>MLQTVRHGGHWNADWMPSLKLPKTEEEKKAAAKKYGLIPADYKTYPDDGTGYGDYPKIDIVSGESRDPHALWDMPELKRNFGEPFHVEADLYTEDRVDYNRKYQFSKAWHHYSFFGVVAFLAVLFWTGEQVKIVDVQQMPRHVPYDGKKHYSFETQPLD</sequence>
<evidence type="ECO:0008006" key="4">
    <source>
        <dbReference type="Google" id="ProtNLM"/>
    </source>
</evidence>
<feature type="transmembrane region" description="Helical" evidence="1">
    <location>
        <begin position="109"/>
        <end position="128"/>
    </location>
</feature>
<protein>
    <recommendedName>
        <fullName evidence="4">NADH dehydrogenase [ubiquinone] 1 beta subcomplex subunit 8, mitochondrial</fullName>
    </recommendedName>
</protein>
<dbReference type="InterPro" id="IPR008699">
    <property type="entry name" value="NDUFB8"/>
</dbReference>
<accession>A0A8J2MG39</accession>
<dbReference type="EMBL" id="CAJVCH010571557">
    <property type="protein sequence ID" value="CAG7837846.1"/>
    <property type="molecule type" value="Genomic_DNA"/>
</dbReference>
<evidence type="ECO:0000256" key="1">
    <source>
        <dbReference type="SAM" id="Phobius"/>
    </source>
</evidence>
<organism evidence="2 3">
    <name type="scientific">Allacma fusca</name>
    <dbReference type="NCBI Taxonomy" id="39272"/>
    <lineage>
        <taxon>Eukaryota</taxon>
        <taxon>Metazoa</taxon>
        <taxon>Ecdysozoa</taxon>
        <taxon>Arthropoda</taxon>
        <taxon>Hexapoda</taxon>
        <taxon>Collembola</taxon>
        <taxon>Symphypleona</taxon>
        <taxon>Sminthuridae</taxon>
        <taxon>Allacma</taxon>
    </lineage>
</organism>
<comment type="caution">
    <text evidence="2">The sequence shown here is derived from an EMBL/GenBank/DDBJ whole genome shotgun (WGS) entry which is preliminary data.</text>
</comment>
<evidence type="ECO:0000313" key="2">
    <source>
        <dbReference type="EMBL" id="CAG7837846.1"/>
    </source>
</evidence>
<keyword evidence="1" id="KW-0812">Transmembrane</keyword>